<evidence type="ECO:0000256" key="5">
    <source>
        <dbReference type="SAM" id="MobiDB-lite"/>
    </source>
</evidence>
<feature type="transmembrane region" description="Helical" evidence="6">
    <location>
        <begin position="100"/>
        <end position="118"/>
    </location>
</feature>
<feature type="transmembrane region" description="Helical" evidence="6">
    <location>
        <begin position="148"/>
        <end position="166"/>
    </location>
</feature>
<reference evidence="7" key="2">
    <citation type="submission" date="2020-09" db="EMBL/GenBank/DDBJ databases">
        <authorList>
            <person name="Sun Q."/>
            <person name="Ohkuma M."/>
        </authorList>
    </citation>
    <scope>NUCLEOTIDE SEQUENCE</scope>
    <source>
        <strain evidence="7">JCM 3090</strain>
    </source>
</reference>
<name>A0A8J3FDW2_9ACTN</name>
<proteinExistence type="predicted"/>
<comment type="caution">
    <text evidence="7">The sequence shown here is derived from an EMBL/GenBank/DDBJ whole genome shotgun (WGS) entry which is preliminary data.</text>
</comment>
<dbReference type="Proteomes" id="UP000649739">
    <property type="component" value="Unassembled WGS sequence"/>
</dbReference>
<dbReference type="Gene3D" id="1.10.357.140">
    <property type="entry name" value="UbiA prenyltransferase"/>
    <property type="match status" value="1"/>
</dbReference>
<comment type="subcellular location">
    <subcellularLocation>
        <location evidence="1">Membrane</location>
        <topology evidence="1">Multi-pass membrane protein</topology>
    </subcellularLocation>
</comment>
<dbReference type="Gene3D" id="1.20.120.1780">
    <property type="entry name" value="UbiA prenyltransferase"/>
    <property type="match status" value="1"/>
</dbReference>
<evidence type="ECO:0008006" key="9">
    <source>
        <dbReference type="Google" id="ProtNLM"/>
    </source>
</evidence>
<evidence type="ECO:0000313" key="7">
    <source>
        <dbReference type="EMBL" id="GGJ97726.1"/>
    </source>
</evidence>
<gene>
    <name evidence="7" type="ORF">GCM10010123_29710</name>
</gene>
<feature type="transmembrane region" description="Helical" evidence="6">
    <location>
        <begin position="271"/>
        <end position="294"/>
    </location>
</feature>
<dbReference type="Pfam" id="PF01040">
    <property type="entry name" value="UbiA"/>
    <property type="match status" value="1"/>
</dbReference>
<evidence type="ECO:0000256" key="1">
    <source>
        <dbReference type="ARBA" id="ARBA00004141"/>
    </source>
</evidence>
<evidence type="ECO:0000256" key="3">
    <source>
        <dbReference type="ARBA" id="ARBA00022989"/>
    </source>
</evidence>
<dbReference type="InterPro" id="IPR000537">
    <property type="entry name" value="UbiA_prenyltransferase"/>
</dbReference>
<feature type="transmembrane region" description="Helical" evidence="6">
    <location>
        <begin position="212"/>
        <end position="232"/>
    </location>
</feature>
<evidence type="ECO:0000256" key="6">
    <source>
        <dbReference type="SAM" id="Phobius"/>
    </source>
</evidence>
<organism evidence="7 8">
    <name type="scientific">Pilimelia anulata</name>
    <dbReference type="NCBI Taxonomy" id="53371"/>
    <lineage>
        <taxon>Bacteria</taxon>
        <taxon>Bacillati</taxon>
        <taxon>Actinomycetota</taxon>
        <taxon>Actinomycetes</taxon>
        <taxon>Micromonosporales</taxon>
        <taxon>Micromonosporaceae</taxon>
        <taxon>Pilimelia</taxon>
    </lineage>
</organism>
<evidence type="ECO:0000256" key="2">
    <source>
        <dbReference type="ARBA" id="ARBA00022692"/>
    </source>
</evidence>
<evidence type="ECO:0000256" key="4">
    <source>
        <dbReference type="ARBA" id="ARBA00023136"/>
    </source>
</evidence>
<feature type="region of interest" description="Disordered" evidence="5">
    <location>
        <begin position="1"/>
        <end position="22"/>
    </location>
</feature>
<dbReference type="GO" id="GO:0016765">
    <property type="term" value="F:transferase activity, transferring alkyl or aryl (other than methyl) groups"/>
    <property type="evidence" value="ECO:0007669"/>
    <property type="project" value="InterPro"/>
</dbReference>
<keyword evidence="4 6" id="KW-0472">Membrane</keyword>
<feature type="transmembrane region" description="Helical" evidence="6">
    <location>
        <begin position="238"/>
        <end position="259"/>
    </location>
</feature>
<feature type="transmembrane region" description="Helical" evidence="6">
    <location>
        <begin position="172"/>
        <end position="191"/>
    </location>
</feature>
<accession>A0A8J3FDW2</accession>
<reference evidence="7" key="1">
    <citation type="journal article" date="2014" name="Int. J. Syst. Evol. Microbiol.">
        <title>Complete genome sequence of Corynebacterium casei LMG S-19264T (=DSM 44701T), isolated from a smear-ripened cheese.</title>
        <authorList>
            <consortium name="US DOE Joint Genome Institute (JGI-PGF)"/>
            <person name="Walter F."/>
            <person name="Albersmeier A."/>
            <person name="Kalinowski J."/>
            <person name="Ruckert C."/>
        </authorList>
    </citation>
    <scope>NUCLEOTIDE SEQUENCE</scope>
    <source>
        <strain evidence="7">JCM 3090</strain>
    </source>
</reference>
<keyword evidence="3 6" id="KW-1133">Transmembrane helix</keyword>
<keyword evidence="2 6" id="KW-0812">Transmembrane</keyword>
<keyword evidence="8" id="KW-1185">Reference proteome</keyword>
<evidence type="ECO:0000313" key="8">
    <source>
        <dbReference type="Proteomes" id="UP000649739"/>
    </source>
</evidence>
<sequence length="295" mass="29076">MPAGDRPAAPAPRPGGGPTRRGWAFLRAGHPEPAVAVTALTGLLAYGGGHPPGSLALVCAAVLASQLAVGWVNDALDADRDAAAGRADKPVAAGRLSRRAVALAGAAAALACAGLALATGLRSGLVLIAALASALLYDWPLKRTPASVLPYAFSFGALPAFVLLAGGVRPPAWLVAAGALLGAGGHFANALPDLADDARTGVRGLPQRLGPAGSRLAGALLVATATGTLALGPPGPPAWWGWAALAAAPAALLAGGLADRRAQRAGRRPGYIFRAVMAVAVLDVALLVSGAHGLP</sequence>
<protein>
    <recommendedName>
        <fullName evidence="9">4-hydroxybenzoate polyprenyltransferase</fullName>
    </recommendedName>
</protein>
<dbReference type="GO" id="GO:0016020">
    <property type="term" value="C:membrane"/>
    <property type="evidence" value="ECO:0007669"/>
    <property type="project" value="UniProtKB-SubCell"/>
</dbReference>
<dbReference type="EMBL" id="BMQB01000006">
    <property type="protein sequence ID" value="GGJ97726.1"/>
    <property type="molecule type" value="Genomic_DNA"/>
</dbReference>
<dbReference type="AlphaFoldDB" id="A0A8J3FDW2"/>
<dbReference type="InterPro" id="IPR044878">
    <property type="entry name" value="UbiA_sf"/>
</dbReference>